<gene>
    <name evidence="8" type="ORF">CVT25_004132</name>
</gene>
<feature type="compositionally biased region" description="Polar residues" evidence="5">
    <location>
        <begin position="15"/>
        <end position="28"/>
    </location>
</feature>
<dbReference type="InterPro" id="IPR020422">
    <property type="entry name" value="TYR_PHOSPHATASE_DUAL_dom"/>
</dbReference>
<dbReference type="InterPro" id="IPR029021">
    <property type="entry name" value="Prot-tyrosine_phosphatase-like"/>
</dbReference>
<evidence type="ECO:0000256" key="3">
    <source>
        <dbReference type="ARBA" id="ARBA00022801"/>
    </source>
</evidence>
<keyword evidence="9" id="KW-1185">Reference proteome</keyword>
<organism evidence="8 9">
    <name type="scientific">Psilocybe cyanescens</name>
    <dbReference type="NCBI Taxonomy" id="93625"/>
    <lineage>
        <taxon>Eukaryota</taxon>
        <taxon>Fungi</taxon>
        <taxon>Dikarya</taxon>
        <taxon>Basidiomycota</taxon>
        <taxon>Agaricomycotina</taxon>
        <taxon>Agaricomycetes</taxon>
        <taxon>Agaricomycetidae</taxon>
        <taxon>Agaricales</taxon>
        <taxon>Agaricineae</taxon>
        <taxon>Strophariaceae</taxon>
        <taxon>Psilocybe</taxon>
    </lineage>
</organism>
<dbReference type="PANTHER" id="PTHR10159:SF519">
    <property type="entry name" value="DUAL SPECIFICITY PROTEIN PHOSPHATASE MPK3"/>
    <property type="match status" value="1"/>
</dbReference>
<comment type="similarity">
    <text evidence="1">Belongs to the protein-tyrosine phosphatase family. Non-receptor class dual specificity subfamily.</text>
</comment>
<evidence type="ECO:0000259" key="6">
    <source>
        <dbReference type="PROSITE" id="PS50054"/>
    </source>
</evidence>
<feature type="region of interest" description="Disordered" evidence="5">
    <location>
        <begin position="1"/>
        <end position="43"/>
    </location>
</feature>
<evidence type="ECO:0000313" key="9">
    <source>
        <dbReference type="Proteomes" id="UP000283269"/>
    </source>
</evidence>
<dbReference type="EMBL" id="NHYD01001360">
    <property type="protein sequence ID" value="PPQ91365.1"/>
    <property type="molecule type" value="Genomic_DNA"/>
</dbReference>
<dbReference type="GO" id="GO:0004725">
    <property type="term" value="F:protein tyrosine phosphatase activity"/>
    <property type="evidence" value="ECO:0007669"/>
    <property type="project" value="UniProtKB-EC"/>
</dbReference>
<evidence type="ECO:0000256" key="5">
    <source>
        <dbReference type="SAM" id="MobiDB-lite"/>
    </source>
</evidence>
<dbReference type="PROSITE" id="PS50056">
    <property type="entry name" value="TYR_PHOSPHATASE_2"/>
    <property type="match status" value="1"/>
</dbReference>
<evidence type="ECO:0000313" key="8">
    <source>
        <dbReference type="EMBL" id="PPQ91365.1"/>
    </source>
</evidence>
<evidence type="ECO:0000259" key="7">
    <source>
        <dbReference type="PROSITE" id="PS50056"/>
    </source>
</evidence>
<dbReference type="CDD" id="cd14498">
    <property type="entry name" value="DSP"/>
    <property type="match status" value="1"/>
</dbReference>
<reference evidence="8 9" key="1">
    <citation type="journal article" date="2018" name="Evol. Lett.">
        <title>Horizontal gene cluster transfer increased hallucinogenic mushroom diversity.</title>
        <authorList>
            <person name="Reynolds H.T."/>
            <person name="Vijayakumar V."/>
            <person name="Gluck-Thaler E."/>
            <person name="Korotkin H.B."/>
            <person name="Matheny P.B."/>
            <person name="Slot J.C."/>
        </authorList>
    </citation>
    <scope>NUCLEOTIDE SEQUENCE [LARGE SCALE GENOMIC DNA]</scope>
    <source>
        <strain evidence="8 9">2631</strain>
    </source>
</reference>
<dbReference type="InterPro" id="IPR000387">
    <property type="entry name" value="Tyr_Pase_dom"/>
</dbReference>
<dbReference type="PROSITE" id="PS50054">
    <property type="entry name" value="TYR_PHOSPHATASE_DUAL"/>
    <property type="match status" value="1"/>
</dbReference>
<dbReference type="GO" id="GO:0043409">
    <property type="term" value="P:negative regulation of MAPK cascade"/>
    <property type="evidence" value="ECO:0007669"/>
    <property type="project" value="TreeGrafter"/>
</dbReference>
<dbReference type="Proteomes" id="UP000283269">
    <property type="component" value="Unassembled WGS sequence"/>
</dbReference>
<dbReference type="InterPro" id="IPR000340">
    <property type="entry name" value="Dual-sp_phosphatase_cat-dom"/>
</dbReference>
<dbReference type="EC" id="3.1.3.48" evidence="2"/>
<feature type="domain" description="Tyrosine specific protein phosphatases" evidence="7">
    <location>
        <begin position="123"/>
        <end position="176"/>
    </location>
</feature>
<dbReference type="GO" id="GO:0005737">
    <property type="term" value="C:cytoplasm"/>
    <property type="evidence" value="ECO:0007669"/>
    <property type="project" value="TreeGrafter"/>
</dbReference>
<sequence>MSFHRGGSGHHTHPHSQYPQQWTLAPTNPTVSPPSASPFSPSYHARPARNISEIIPRLYISDLAFAENPALLTSYRITHILSTMPDTIFRPPPSLLPVQPIRMQIRVEDLPFAELAGHLPNTTAFIRDALNSSPDAHVLVHCAEGVSRSVSVVAAFLMAQYGWSPLEAVHFIKSKRRVANPNFGFIQQLHEYSRDSLGRMIANPVPPFSTPH</sequence>
<proteinExistence type="inferred from homology"/>
<accession>A0A409XKQ4</accession>
<dbReference type="AlphaFoldDB" id="A0A409XKQ4"/>
<evidence type="ECO:0000256" key="1">
    <source>
        <dbReference type="ARBA" id="ARBA00008601"/>
    </source>
</evidence>
<dbReference type="SUPFAM" id="SSF52799">
    <property type="entry name" value="(Phosphotyrosine protein) phosphatases II"/>
    <property type="match status" value="1"/>
</dbReference>
<dbReference type="SMART" id="SM00195">
    <property type="entry name" value="DSPc"/>
    <property type="match status" value="1"/>
</dbReference>
<dbReference type="PANTHER" id="PTHR10159">
    <property type="entry name" value="DUAL SPECIFICITY PROTEIN PHOSPHATASE"/>
    <property type="match status" value="1"/>
</dbReference>
<dbReference type="Pfam" id="PF00782">
    <property type="entry name" value="DSPc"/>
    <property type="match status" value="1"/>
</dbReference>
<comment type="caution">
    <text evidence="8">The sequence shown here is derived from an EMBL/GenBank/DDBJ whole genome shotgun (WGS) entry which is preliminary data.</text>
</comment>
<dbReference type="Gene3D" id="3.90.190.10">
    <property type="entry name" value="Protein tyrosine phosphatase superfamily"/>
    <property type="match status" value="1"/>
</dbReference>
<keyword evidence="4" id="KW-0904">Protein phosphatase</keyword>
<dbReference type="OrthoDB" id="10252009at2759"/>
<dbReference type="STRING" id="93625.A0A409XKQ4"/>
<feature type="domain" description="Tyrosine-protein phosphatase" evidence="6">
    <location>
        <begin position="50"/>
        <end position="198"/>
    </location>
</feature>
<dbReference type="InParanoid" id="A0A409XKQ4"/>
<protein>
    <recommendedName>
        <fullName evidence="2">protein-tyrosine-phosphatase</fullName>
        <ecNumber evidence="2">3.1.3.48</ecNumber>
    </recommendedName>
</protein>
<keyword evidence="3" id="KW-0378">Hydrolase</keyword>
<evidence type="ECO:0000256" key="2">
    <source>
        <dbReference type="ARBA" id="ARBA00013064"/>
    </source>
</evidence>
<evidence type="ECO:0000256" key="4">
    <source>
        <dbReference type="ARBA" id="ARBA00022912"/>
    </source>
</evidence>
<name>A0A409XKQ4_PSICY</name>